<geneLocation type="plasmid" evidence="2 3">
    <name>pMAQU01</name>
</geneLocation>
<proteinExistence type="predicted"/>
<evidence type="ECO:0000313" key="2">
    <source>
        <dbReference type="EMBL" id="ABM20980.1"/>
    </source>
</evidence>
<protein>
    <recommendedName>
        <fullName evidence="1">Phosphoadenosine phosphosulphate reductase domain-containing protein</fullName>
    </recommendedName>
</protein>
<dbReference type="Proteomes" id="UP000000998">
    <property type="component" value="Plasmid pMAQU01"/>
</dbReference>
<dbReference type="SUPFAM" id="SSF52402">
    <property type="entry name" value="Adenine nucleotide alpha hydrolases-like"/>
    <property type="match status" value="1"/>
</dbReference>
<gene>
    <name evidence="2" type="ordered locus">Maqu_4126</name>
</gene>
<keyword evidence="2" id="KW-0614">Plasmid</keyword>
<dbReference type="RefSeq" id="WP_011783373.1">
    <property type="nucleotide sequence ID" value="NC_008738.1"/>
</dbReference>
<dbReference type="HOGENOM" id="CLU_051154_0_0_6"/>
<dbReference type="Pfam" id="PF01507">
    <property type="entry name" value="PAPS_reduct"/>
    <property type="match status" value="1"/>
</dbReference>
<sequence length="213" mass="23956">MSHSLNVRFATIFDNFLRCVRKTSYTKIDVGSKALTGQTRFCNKRTLFITGERAEESANRSKYLRFEPHRSDRREGRLARHVDAWRPVLDWSEADIWACMKRWGVQPHPAYILGYSRCSCAYCIFGSANNFATLREIDAQGFHQMAAIEDELGHTMKHGASLHQVADAGKPYAAATPERVALAMGTTYDQPIIVSPDQWELPAGAYGVNDGPQ</sequence>
<evidence type="ECO:0000313" key="3">
    <source>
        <dbReference type="Proteomes" id="UP000000998"/>
    </source>
</evidence>
<dbReference type="AlphaFoldDB" id="A1U7L1"/>
<evidence type="ECO:0000259" key="1">
    <source>
        <dbReference type="Pfam" id="PF01507"/>
    </source>
</evidence>
<dbReference type="InterPro" id="IPR002500">
    <property type="entry name" value="PAPS_reduct_dom"/>
</dbReference>
<accession>A1U7L1</accession>
<dbReference type="eggNOG" id="COG0175">
    <property type="taxonomic scope" value="Bacteria"/>
</dbReference>
<organism evidence="2 3">
    <name type="scientific">Marinobacter nauticus (strain ATCC 700491 / DSM 11845 / VT8)</name>
    <name type="common">Marinobacter aquaeolei</name>
    <dbReference type="NCBI Taxonomy" id="351348"/>
    <lineage>
        <taxon>Bacteria</taxon>
        <taxon>Pseudomonadati</taxon>
        <taxon>Pseudomonadota</taxon>
        <taxon>Gammaproteobacteria</taxon>
        <taxon>Pseudomonadales</taxon>
        <taxon>Marinobacteraceae</taxon>
        <taxon>Marinobacter</taxon>
    </lineage>
</organism>
<dbReference type="Gene3D" id="3.40.50.620">
    <property type="entry name" value="HUPs"/>
    <property type="match status" value="1"/>
</dbReference>
<dbReference type="EMBL" id="CP000515">
    <property type="protein sequence ID" value="ABM20980.1"/>
    <property type="molecule type" value="Genomic_DNA"/>
</dbReference>
<name>A1U7L1_MARN8</name>
<dbReference type="OrthoDB" id="9772814at2"/>
<dbReference type="InterPro" id="IPR014729">
    <property type="entry name" value="Rossmann-like_a/b/a_fold"/>
</dbReference>
<reference evidence="3" key="1">
    <citation type="journal article" date="2011" name="Appl. Environ. Microbiol.">
        <title>Genomic potential of Marinobacter aquaeolei, a biogeochemical 'opportunitroph'.</title>
        <authorList>
            <person name="Singer E."/>
            <person name="Webb E.A."/>
            <person name="Nelson W.C."/>
            <person name="Heidelberg J.F."/>
            <person name="Ivanova N."/>
            <person name="Pati A."/>
            <person name="Edwards K.J."/>
        </authorList>
    </citation>
    <scope>NUCLEOTIDE SEQUENCE [LARGE SCALE GENOMIC DNA]</scope>
    <source>
        <strain evidence="3">ATCC 700491 / DSM 11845 / VT8</strain>
    </source>
</reference>
<dbReference type="GO" id="GO:0003824">
    <property type="term" value="F:catalytic activity"/>
    <property type="evidence" value="ECO:0007669"/>
    <property type="project" value="InterPro"/>
</dbReference>
<dbReference type="KEGG" id="maq:Maqu_4126"/>
<feature type="domain" description="Phosphoadenosine phosphosulphate reductase" evidence="1">
    <location>
        <begin position="44"/>
        <end position="123"/>
    </location>
</feature>